<evidence type="ECO:0000256" key="1">
    <source>
        <dbReference type="ARBA" id="ARBA00002402"/>
    </source>
</evidence>
<accession>Q76VM7</accession>
<organism evidence="5">
    <name type="scientific">Epizootic hemorrhagic disease virus 1</name>
    <name type="common">EHDV-1</name>
    <dbReference type="NCBI Taxonomy" id="33720"/>
    <lineage>
        <taxon>Viruses</taxon>
        <taxon>Riboviria</taxon>
        <taxon>Orthornavirae</taxon>
        <taxon>Duplornaviricota</taxon>
        <taxon>Resentoviricetes</taxon>
        <taxon>Reovirales</taxon>
        <taxon>Sedoreoviridae</taxon>
        <taxon>Orbivirus</taxon>
        <taxon>Orbivirus ruminantium</taxon>
        <taxon>Epizootic hemorrhagic disease virus</taxon>
    </lineage>
</organism>
<feature type="compositionally biased region" description="Basic and acidic residues" evidence="4">
    <location>
        <begin position="164"/>
        <end position="187"/>
    </location>
</feature>
<reference evidence="5" key="1">
    <citation type="journal article" date="1994" name="Virus Res.">
        <title>Sequence analysis of the non-structural protein 2 from epizootic hemorrhagic disease viruses.</title>
        <authorList>
            <person name="Wilson W.C."/>
        </authorList>
    </citation>
    <scope>NUCLEOTIDE SEQUENCE</scope>
    <source>
        <strain evidence="5">serotype 1</strain>
    </source>
</reference>
<name>Q76VM7_EHDV1</name>
<organismHost>
    <name type="scientific">Odocoileus virginianus</name>
    <name type="common">White-tailed deer</name>
    <dbReference type="NCBI Taxonomy" id="9874"/>
</organismHost>
<organismHost>
    <name type="scientific">Odocoileus hemionus</name>
    <name type="common">Mule deer</name>
    <name type="synonym">Cervus hemionus</name>
    <dbReference type="NCBI Taxonomy" id="9872"/>
</organismHost>
<protein>
    <recommendedName>
        <fullName evidence="2">Non-structural protein NS2</fullName>
    </recommendedName>
</protein>
<keyword evidence="3" id="KW-0694">RNA-binding</keyword>
<dbReference type="GO" id="GO:0003723">
    <property type="term" value="F:RNA binding"/>
    <property type="evidence" value="ECO:0007669"/>
    <property type="project" value="UniProtKB-KW"/>
</dbReference>
<proteinExistence type="predicted"/>
<dbReference type="Pfam" id="PF04514">
    <property type="entry name" value="BTV_NS2"/>
    <property type="match status" value="1"/>
</dbReference>
<evidence type="ECO:0000256" key="2">
    <source>
        <dbReference type="ARBA" id="ARBA00014070"/>
    </source>
</evidence>
<comment type="function">
    <text evidence="1">Single-stranded RNA-binding protein.</text>
</comment>
<dbReference type="EMBL" id="L31764">
    <property type="protein sequence ID" value="AAA65603.1"/>
    <property type="molecule type" value="Genomic_RNA"/>
</dbReference>
<evidence type="ECO:0000256" key="4">
    <source>
        <dbReference type="SAM" id="MobiDB-lite"/>
    </source>
</evidence>
<organismHost>
    <name type="scientific">Antilocapra americana</name>
    <name type="common">Pronghorn</name>
    <dbReference type="NCBI Taxonomy" id="9891"/>
</organismHost>
<feature type="region of interest" description="Disordered" evidence="4">
    <location>
        <begin position="239"/>
        <end position="259"/>
    </location>
</feature>
<dbReference type="InterPro" id="IPR037194">
    <property type="entry name" value="NS2_N"/>
</dbReference>
<evidence type="ECO:0000256" key="3">
    <source>
        <dbReference type="ARBA" id="ARBA00022884"/>
    </source>
</evidence>
<dbReference type="SUPFAM" id="SSF110132">
    <property type="entry name" value="BTV NS2-like ssRNA-binding domain"/>
    <property type="match status" value="1"/>
</dbReference>
<dbReference type="InterPro" id="IPR007602">
    <property type="entry name" value="BTV_NS2"/>
</dbReference>
<evidence type="ECO:0000313" key="5">
    <source>
        <dbReference type="EMBL" id="AAA65603.1"/>
    </source>
</evidence>
<feature type="region of interest" description="Disordered" evidence="4">
    <location>
        <begin position="164"/>
        <end position="201"/>
    </location>
</feature>
<sequence length="376" mass="43642">MEQKQRRFTKNVFVLDQKRKTICGQIAARQSLPYCQIKIGRNFALRAVATPEPKGYVLEICDVGAYRIQDGNDVISLMISADGVEGTQERWEEWKFETISCVPMATVLNINGALVDAEIKVSKGMGIVPPYTRNDFDRRELPELPGVQRSKYDIRELRQKIREEREKGAVEQPHKPAFKTERWHEQPDSDEDQNPAGGVVNDWTCETQKRDQEAERREALEIRLAEQRQRIEAFKLDSERKREDLERSQEQFRTQEVERKKSDMGEVIIEEDDEDSEEEEGARASYITSAYIERISRIRKIKDERLSMLASMMPQQSGEYTTTLFIKKQKWDNVPLYLIDEMQKKYELQSVGSCERVAFVSKGTNLIILPVASNPR</sequence>